<evidence type="ECO:0000256" key="4">
    <source>
        <dbReference type="ARBA" id="ARBA00022917"/>
    </source>
</evidence>
<protein>
    <submittedName>
        <fullName evidence="5">Eukaryotic translation initiation factor 3 subunit B</fullName>
    </submittedName>
</protein>
<dbReference type="RefSeq" id="XP_013892260.1">
    <property type="nucleotide sequence ID" value="XM_014036806.1"/>
</dbReference>
<dbReference type="GO" id="GO:0003743">
    <property type="term" value="F:translation initiation factor activity"/>
    <property type="evidence" value="ECO:0007669"/>
    <property type="project" value="UniProtKB-KW"/>
</dbReference>
<dbReference type="PANTHER" id="PTHR14068:SF0">
    <property type="entry name" value="EUKARYOTIC TRANSLATION INITIATION FACTOR 3 SUBUNIT B"/>
    <property type="match status" value="1"/>
</dbReference>
<dbReference type="STRING" id="145388.A0A0D2MDE8"/>
<proteinExistence type="predicted"/>
<dbReference type="Proteomes" id="UP000054498">
    <property type="component" value="Unassembled WGS sequence"/>
</dbReference>
<dbReference type="GO" id="GO:0003723">
    <property type="term" value="F:RNA binding"/>
    <property type="evidence" value="ECO:0007669"/>
    <property type="project" value="UniProtKB-KW"/>
</dbReference>
<evidence type="ECO:0000313" key="5">
    <source>
        <dbReference type="EMBL" id="KIY93240.1"/>
    </source>
</evidence>
<name>A0A0D2MDE8_9CHLO</name>
<evidence type="ECO:0000256" key="3">
    <source>
        <dbReference type="ARBA" id="ARBA00022884"/>
    </source>
</evidence>
<evidence type="ECO:0000256" key="2">
    <source>
        <dbReference type="ARBA" id="ARBA00022540"/>
    </source>
</evidence>
<dbReference type="GO" id="GO:0031369">
    <property type="term" value="F:translation initiation factor binding"/>
    <property type="evidence" value="ECO:0007669"/>
    <property type="project" value="InterPro"/>
</dbReference>
<sequence>MENGFNIWTFNGRLLYHTPRDRFFQFCWRPRMPSLLPPDKEAEITKNLKAYSKRYDEEDEALLMQADADVLQERQRASDEWRAWAEARAAYAAAQAAFRREVCGAAAEEPEFVVKSVTVEQIMDVREEPYNASH</sequence>
<dbReference type="OrthoDB" id="10250414at2759"/>
<evidence type="ECO:0000256" key="1">
    <source>
        <dbReference type="ARBA" id="ARBA00022490"/>
    </source>
</evidence>
<keyword evidence="6" id="KW-1185">Reference proteome</keyword>
<organism evidence="5 6">
    <name type="scientific">Monoraphidium neglectum</name>
    <dbReference type="NCBI Taxonomy" id="145388"/>
    <lineage>
        <taxon>Eukaryota</taxon>
        <taxon>Viridiplantae</taxon>
        <taxon>Chlorophyta</taxon>
        <taxon>core chlorophytes</taxon>
        <taxon>Chlorophyceae</taxon>
        <taxon>CS clade</taxon>
        <taxon>Sphaeropleales</taxon>
        <taxon>Selenastraceae</taxon>
        <taxon>Monoraphidium</taxon>
    </lineage>
</organism>
<dbReference type="AlphaFoldDB" id="A0A0D2MDE8"/>
<evidence type="ECO:0000313" key="6">
    <source>
        <dbReference type="Proteomes" id="UP000054498"/>
    </source>
</evidence>
<dbReference type="InterPro" id="IPR011400">
    <property type="entry name" value="EIF3B"/>
</dbReference>
<dbReference type="KEGG" id="mng:MNEG_14724"/>
<dbReference type="GO" id="GO:0005852">
    <property type="term" value="C:eukaryotic translation initiation factor 3 complex"/>
    <property type="evidence" value="ECO:0007669"/>
    <property type="project" value="InterPro"/>
</dbReference>
<dbReference type="GeneID" id="25732314"/>
<gene>
    <name evidence="5" type="ORF">MNEG_14724</name>
</gene>
<reference evidence="5 6" key="1">
    <citation type="journal article" date="2013" name="BMC Genomics">
        <title>Reconstruction of the lipid metabolism for the microalga Monoraphidium neglectum from its genome sequence reveals characteristics suitable for biofuel production.</title>
        <authorList>
            <person name="Bogen C."/>
            <person name="Al-Dilaimi A."/>
            <person name="Albersmeier A."/>
            <person name="Wichmann J."/>
            <person name="Grundmann M."/>
            <person name="Rupp O."/>
            <person name="Lauersen K.J."/>
            <person name="Blifernez-Klassen O."/>
            <person name="Kalinowski J."/>
            <person name="Goesmann A."/>
            <person name="Mussgnug J.H."/>
            <person name="Kruse O."/>
        </authorList>
    </citation>
    <scope>NUCLEOTIDE SEQUENCE [LARGE SCALE GENOMIC DNA]</scope>
    <source>
        <strain evidence="5 6">SAG 48.87</strain>
    </source>
</reference>
<accession>A0A0D2MDE8</accession>
<keyword evidence="1" id="KW-0963">Cytoplasm</keyword>
<keyword evidence="3" id="KW-0694">RNA-binding</keyword>
<dbReference type="EMBL" id="KK104933">
    <property type="protein sequence ID" value="KIY93240.1"/>
    <property type="molecule type" value="Genomic_DNA"/>
</dbReference>
<keyword evidence="2 5" id="KW-0396">Initiation factor</keyword>
<keyword evidence="4" id="KW-0648">Protein biosynthesis</keyword>
<dbReference type="PANTHER" id="PTHR14068">
    <property type="entry name" value="EUKARYOTIC TRANSLATION INITIATION FACTOR 3 EIF3 -RELATED"/>
    <property type="match status" value="1"/>
</dbReference>